<protein>
    <submittedName>
        <fullName evidence="1">Uncharacterized protein</fullName>
    </submittedName>
</protein>
<dbReference type="HOGENOM" id="CLU_2156447_0_0_10"/>
<dbReference type="STRING" id="313596.RB2501_13939"/>
<reference evidence="1 2" key="1">
    <citation type="journal article" date="2009" name="J. Bacteriol.">
        <title>Complete genome sequence of Robiginitalea biformata HTCC2501.</title>
        <authorList>
            <person name="Oh H.M."/>
            <person name="Giovannoni S.J."/>
            <person name="Lee K."/>
            <person name="Ferriera S."/>
            <person name="Johnson J."/>
            <person name="Cho J.C."/>
        </authorList>
    </citation>
    <scope>NUCLEOTIDE SEQUENCE [LARGE SCALE GENOMIC DNA]</scope>
    <source>
        <strain evidence="2">ATCC BAA-864 / HTCC2501 / KCTC 12146</strain>
    </source>
</reference>
<dbReference type="Proteomes" id="UP000009049">
    <property type="component" value="Chromosome"/>
</dbReference>
<sequence>MSLFVGNVASRIVYTSQNSFKVDGGMLAPTFYNEGQTAVLINDLEVLPGESYAVDVPNVVIQSPFSIKFKSEAGKTDRVRISYVTVSGPLVNPLTGAAYSPAELTALKATC</sequence>
<dbReference type="OrthoDB" id="1375425at2"/>
<evidence type="ECO:0000313" key="2">
    <source>
        <dbReference type="Proteomes" id="UP000009049"/>
    </source>
</evidence>
<dbReference type="KEGG" id="rbi:RB2501_13939"/>
<gene>
    <name evidence="1" type="ordered locus">RB2501_13939</name>
</gene>
<accession>A4CKN5</accession>
<dbReference type="AlphaFoldDB" id="A4CKN5"/>
<dbReference type="EMBL" id="CP001712">
    <property type="protein sequence ID" value="EAR15434.1"/>
    <property type="molecule type" value="Genomic_DNA"/>
</dbReference>
<keyword evidence="2" id="KW-1185">Reference proteome</keyword>
<organism evidence="1 2">
    <name type="scientific">Robiginitalea biformata (strain ATCC BAA-864 / DSM 15991 / KCTC 12146 / HTCC2501)</name>
    <dbReference type="NCBI Taxonomy" id="313596"/>
    <lineage>
        <taxon>Bacteria</taxon>
        <taxon>Pseudomonadati</taxon>
        <taxon>Bacteroidota</taxon>
        <taxon>Flavobacteriia</taxon>
        <taxon>Flavobacteriales</taxon>
        <taxon>Flavobacteriaceae</taxon>
        <taxon>Robiginitalea</taxon>
    </lineage>
</organism>
<name>A4CKN5_ROBBH</name>
<dbReference type="RefSeq" id="WP_015754751.1">
    <property type="nucleotide sequence ID" value="NC_013222.1"/>
</dbReference>
<evidence type="ECO:0000313" key="1">
    <source>
        <dbReference type="EMBL" id="EAR15434.1"/>
    </source>
</evidence>
<proteinExistence type="predicted"/>